<dbReference type="InterPro" id="IPR003593">
    <property type="entry name" value="AAA+_ATPase"/>
</dbReference>
<name>A0A511W518_9BACI</name>
<dbReference type="SMART" id="SM00382">
    <property type="entry name" value="AAA"/>
    <property type="match status" value="2"/>
</dbReference>
<keyword evidence="5" id="KW-0547">Nucleotide-binding</keyword>
<dbReference type="Proteomes" id="UP000321440">
    <property type="component" value="Unassembled WGS sequence"/>
</dbReference>
<evidence type="ECO:0000313" key="10">
    <source>
        <dbReference type="EMBL" id="GEN46037.1"/>
    </source>
</evidence>
<accession>A0A511W518</accession>
<keyword evidence="4" id="KW-1003">Cell membrane</keyword>
<evidence type="ECO:0000256" key="1">
    <source>
        <dbReference type="ARBA" id="ARBA00004202"/>
    </source>
</evidence>
<dbReference type="InterPro" id="IPR015856">
    <property type="entry name" value="ABC_transpr_CbiO/EcfA_su"/>
</dbReference>
<protein>
    <submittedName>
        <fullName evidence="10">Putative HMP/thiamine import ATP-binding protein YkoD</fullName>
    </submittedName>
</protein>
<feature type="domain" description="ABC transporter" evidence="9">
    <location>
        <begin position="11"/>
        <end position="252"/>
    </location>
</feature>
<evidence type="ECO:0000256" key="6">
    <source>
        <dbReference type="ARBA" id="ARBA00022840"/>
    </source>
</evidence>
<sequence length="529" mass="59875">MKEMTQLKPLIEVDQFSFDYEQLNEPLVSEVSFNINKDETVLLMGSSGSGKSTISLCLNGLYPEAVEGVASGDIFFKGNNIKDFEKGELNQNVGIVFQDPESQFCMITVENELAFTLENIQTPREEIAPKIDQVLETIGMIDYKYHNIHELSGGQKQKVALASVLLLDPELIILDEPTANLDPVSSLVFVNLIKDLKLETQKSIFIIEHKADDWLTFTDRVLVLNKQGQLVADDSPKSLFTTNKTLIENEGLFIPKVYQKQMLQPQNEVKNETSEASMVINDLSFSRKKTLILNSINMTLNKGEMIAIVGENGAGKSTLLQLMAGILKPKKGNITFLGHSLQKWKEQKLRQHMGFVFQNPEHQFITDTTYDEVSFGMTLNGYSEDVIKERTEQLLQNFQLSAHKWSNPFALSGGQKRRLSVATMLDETPDLLLFDEPTFGQDAQTTDELMTIVKDLQAKGTTIVFVTHDMDLVDLYCDQVYVINDQQVAFEGHPHQLWKQDALLERARLRLPDRLRHGQEVGETYDLVY</sequence>
<evidence type="ECO:0000256" key="7">
    <source>
        <dbReference type="ARBA" id="ARBA00022967"/>
    </source>
</evidence>
<dbReference type="PROSITE" id="PS50893">
    <property type="entry name" value="ABC_TRANSPORTER_2"/>
    <property type="match status" value="2"/>
</dbReference>
<feature type="domain" description="ABC transporter" evidence="9">
    <location>
        <begin position="278"/>
        <end position="510"/>
    </location>
</feature>
<keyword evidence="3" id="KW-0813">Transport</keyword>
<dbReference type="InterPro" id="IPR027417">
    <property type="entry name" value="P-loop_NTPase"/>
</dbReference>
<evidence type="ECO:0000259" key="9">
    <source>
        <dbReference type="PROSITE" id="PS50893"/>
    </source>
</evidence>
<keyword evidence="7" id="KW-1278">Translocase</keyword>
<comment type="similarity">
    <text evidence="2">Belongs to the ABC transporter superfamily.</text>
</comment>
<keyword evidence="6 10" id="KW-0067">ATP-binding</keyword>
<proteinExistence type="inferred from homology"/>
<dbReference type="GO" id="GO:0043190">
    <property type="term" value="C:ATP-binding cassette (ABC) transporter complex"/>
    <property type="evidence" value="ECO:0007669"/>
    <property type="project" value="TreeGrafter"/>
</dbReference>
<dbReference type="InterPro" id="IPR003439">
    <property type="entry name" value="ABC_transporter-like_ATP-bd"/>
</dbReference>
<dbReference type="AlphaFoldDB" id="A0A511W518"/>
<evidence type="ECO:0000256" key="2">
    <source>
        <dbReference type="ARBA" id="ARBA00005417"/>
    </source>
</evidence>
<keyword evidence="8" id="KW-0472">Membrane</keyword>
<dbReference type="GO" id="GO:0042626">
    <property type="term" value="F:ATPase-coupled transmembrane transporter activity"/>
    <property type="evidence" value="ECO:0007669"/>
    <property type="project" value="TreeGrafter"/>
</dbReference>
<comment type="subcellular location">
    <subcellularLocation>
        <location evidence="1">Cell membrane</location>
        <topology evidence="1">Peripheral membrane protein</topology>
    </subcellularLocation>
</comment>
<dbReference type="PANTHER" id="PTHR43553:SF19">
    <property type="entry name" value="HMP_THIAMINE IMPORT ATP-BINDING PROTEIN YKOD-RELATED"/>
    <property type="match status" value="1"/>
</dbReference>
<evidence type="ECO:0000256" key="8">
    <source>
        <dbReference type="ARBA" id="ARBA00023136"/>
    </source>
</evidence>
<dbReference type="EMBL" id="BJYA01000012">
    <property type="protein sequence ID" value="GEN46037.1"/>
    <property type="molecule type" value="Genomic_DNA"/>
</dbReference>
<evidence type="ECO:0000256" key="4">
    <source>
        <dbReference type="ARBA" id="ARBA00022475"/>
    </source>
</evidence>
<comment type="caution">
    <text evidence="10">The sequence shown here is derived from an EMBL/GenBank/DDBJ whole genome shotgun (WGS) entry which is preliminary data.</text>
</comment>
<dbReference type="InterPro" id="IPR017871">
    <property type="entry name" value="ABC_transporter-like_CS"/>
</dbReference>
<dbReference type="PANTHER" id="PTHR43553">
    <property type="entry name" value="HEAVY METAL TRANSPORTER"/>
    <property type="match status" value="1"/>
</dbReference>
<dbReference type="PROSITE" id="PS00211">
    <property type="entry name" value="ABC_TRANSPORTER_1"/>
    <property type="match status" value="2"/>
</dbReference>
<dbReference type="SUPFAM" id="SSF52540">
    <property type="entry name" value="P-loop containing nucleoside triphosphate hydrolases"/>
    <property type="match status" value="2"/>
</dbReference>
<dbReference type="GO" id="GO:0016887">
    <property type="term" value="F:ATP hydrolysis activity"/>
    <property type="evidence" value="ECO:0007669"/>
    <property type="project" value="InterPro"/>
</dbReference>
<evidence type="ECO:0000256" key="3">
    <source>
        <dbReference type="ARBA" id="ARBA00022448"/>
    </source>
</evidence>
<dbReference type="FunFam" id="3.40.50.300:FF:000224">
    <property type="entry name" value="Energy-coupling factor transporter ATP-binding protein EcfA"/>
    <property type="match status" value="2"/>
</dbReference>
<dbReference type="GO" id="GO:0005524">
    <property type="term" value="F:ATP binding"/>
    <property type="evidence" value="ECO:0007669"/>
    <property type="project" value="UniProtKB-KW"/>
</dbReference>
<dbReference type="GO" id="GO:0015087">
    <property type="term" value="F:cobalt ion transmembrane transporter activity"/>
    <property type="evidence" value="ECO:0007669"/>
    <property type="project" value="UniProtKB-ARBA"/>
</dbReference>
<organism evidence="10 11">
    <name type="scientific">Alkalibacillus haloalkaliphilus</name>
    <dbReference type="NCBI Taxonomy" id="94136"/>
    <lineage>
        <taxon>Bacteria</taxon>
        <taxon>Bacillati</taxon>
        <taxon>Bacillota</taxon>
        <taxon>Bacilli</taxon>
        <taxon>Bacillales</taxon>
        <taxon>Bacillaceae</taxon>
        <taxon>Alkalibacillus</taxon>
    </lineage>
</organism>
<keyword evidence="11" id="KW-1185">Reference proteome</keyword>
<evidence type="ECO:0000313" key="11">
    <source>
        <dbReference type="Proteomes" id="UP000321440"/>
    </source>
</evidence>
<dbReference type="Pfam" id="PF00005">
    <property type="entry name" value="ABC_tran"/>
    <property type="match status" value="2"/>
</dbReference>
<gene>
    <name evidence="10" type="primary">ykoD</name>
    <name evidence="10" type="ORF">AHA02nite_18130</name>
</gene>
<dbReference type="Gene3D" id="3.40.50.300">
    <property type="entry name" value="P-loop containing nucleotide triphosphate hydrolases"/>
    <property type="match status" value="2"/>
</dbReference>
<dbReference type="InterPro" id="IPR050095">
    <property type="entry name" value="ECF_ABC_transporter_ATP-bd"/>
</dbReference>
<reference evidence="10 11" key="1">
    <citation type="submission" date="2019-07" db="EMBL/GenBank/DDBJ databases">
        <title>Whole genome shotgun sequence of Alkalibacillus haloalkaliphilus NBRC 103110.</title>
        <authorList>
            <person name="Hosoyama A."/>
            <person name="Uohara A."/>
            <person name="Ohji S."/>
            <person name="Ichikawa N."/>
        </authorList>
    </citation>
    <scope>NUCLEOTIDE SEQUENCE [LARGE SCALE GENOMIC DNA]</scope>
    <source>
        <strain evidence="10 11">NBRC 103110</strain>
    </source>
</reference>
<dbReference type="CDD" id="cd03225">
    <property type="entry name" value="ABC_cobalt_CbiO_domain1"/>
    <property type="match status" value="2"/>
</dbReference>
<dbReference type="NCBIfam" id="NF010167">
    <property type="entry name" value="PRK13648.1"/>
    <property type="match status" value="2"/>
</dbReference>
<evidence type="ECO:0000256" key="5">
    <source>
        <dbReference type="ARBA" id="ARBA00022741"/>
    </source>
</evidence>